<organism evidence="2 3">
    <name type="scientific">Permianibacter aggregans</name>
    <dbReference type="NCBI Taxonomy" id="1510150"/>
    <lineage>
        <taxon>Bacteria</taxon>
        <taxon>Pseudomonadati</taxon>
        <taxon>Pseudomonadota</taxon>
        <taxon>Gammaproteobacteria</taxon>
        <taxon>Pseudomonadales</taxon>
        <taxon>Pseudomonadaceae</taxon>
        <taxon>Permianibacter</taxon>
    </lineage>
</organism>
<protein>
    <submittedName>
        <fullName evidence="2">Phosphohistidine phosphatase SixA</fullName>
    </submittedName>
</protein>
<dbReference type="Pfam" id="PF00300">
    <property type="entry name" value="His_Phos_1"/>
    <property type="match status" value="1"/>
</dbReference>
<dbReference type="InterPro" id="IPR051021">
    <property type="entry name" value="Mito_Ser/Thr_phosphatase"/>
</dbReference>
<reference evidence="2 3" key="1">
    <citation type="submission" date="2019-03" db="EMBL/GenBank/DDBJ databases">
        <title>Genomic Encyclopedia of Type Strains, Phase IV (KMG-IV): sequencing the most valuable type-strain genomes for metagenomic binning, comparative biology and taxonomic classification.</title>
        <authorList>
            <person name="Goeker M."/>
        </authorList>
    </citation>
    <scope>NUCLEOTIDE SEQUENCE [LARGE SCALE GENOMIC DNA]</scope>
    <source>
        <strain evidence="2 3">DSM 103792</strain>
    </source>
</reference>
<dbReference type="CDD" id="cd07067">
    <property type="entry name" value="HP_PGM_like"/>
    <property type="match status" value="1"/>
</dbReference>
<evidence type="ECO:0000313" key="3">
    <source>
        <dbReference type="Proteomes" id="UP000295375"/>
    </source>
</evidence>
<evidence type="ECO:0000313" key="2">
    <source>
        <dbReference type="EMBL" id="TDQ50338.1"/>
    </source>
</evidence>
<dbReference type="RefSeq" id="WP_133587419.1">
    <property type="nucleotide sequence ID" value="NZ_CP037953.1"/>
</dbReference>
<dbReference type="InterPro" id="IPR013078">
    <property type="entry name" value="His_Pase_superF_clade-1"/>
</dbReference>
<sequence length="149" mass="16227">MRTVILMRHGQAEPYQTDDAARRLTSKGIAEVQSVAEQLLALDLQPGKILASTYQRALQTAELIGGVTGKSSEIEQEALFAPEADPRLAVDYLEAIEAKTTLVACHMPIVSYMLLLLSQGQVQWSFPTAGAAVLVARDQGWHVLKTLQP</sequence>
<comment type="caution">
    <text evidence="2">The sequence shown here is derived from an EMBL/GenBank/DDBJ whole genome shotgun (WGS) entry which is preliminary data.</text>
</comment>
<dbReference type="GO" id="GO:0016787">
    <property type="term" value="F:hydrolase activity"/>
    <property type="evidence" value="ECO:0007669"/>
    <property type="project" value="UniProtKB-KW"/>
</dbReference>
<dbReference type="AlphaFoldDB" id="A0A4R6USR5"/>
<dbReference type="SMART" id="SM00855">
    <property type="entry name" value="PGAM"/>
    <property type="match status" value="1"/>
</dbReference>
<dbReference type="SUPFAM" id="SSF53254">
    <property type="entry name" value="Phosphoglycerate mutase-like"/>
    <property type="match status" value="1"/>
</dbReference>
<gene>
    <name evidence="2" type="ORF">EV696_10217</name>
</gene>
<accession>A0A4R6USR5</accession>
<dbReference type="OrthoDB" id="92610at2"/>
<name>A0A4R6USR5_9GAMM</name>
<evidence type="ECO:0000256" key="1">
    <source>
        <dbReference type="ARBA" id="ARBA00022801"/>
    </source>
</evidence>
<proteinExistence type="predicted"/>
<keyword evidence="3" id="KW-1185">Reference proteome</keyword>
<dbReference type="InterPro" id="IPR029033">
    <property type="entry name" value="His_PPase_superfam"/>
</dbReference>
<dbReference type="EMBL" id="SNYM01000002">
    <property type="protein sequence ID" value="TDQ50338.1"/>
    <property type="molecule type" value="Genomic_DNA"/>
</dbReference>
<keyword evidence="1" id="KW-0378">Hydrolase</keyword>
<dbReference type="Proteomes" id="UP000295375">
    <property type="component" value="Unassembled WGS sequence"/>
</dbReference>
<dbReference type="Gene3D" id="3.40.50.1240">
    <property type="entry name" value="Phosphoglycerate mutase-like"/>
    <property type="match status" value="1"/>
</dbReference>
<dbReference type="PANTHER" id="PTHR20935">
    <property type="entry name" value="PHOSPHOGLYCERATE MUTASE-RELATED"/>
    <property type="match status" value="1"/>
</dbReference>